<keyword evidence="1" id="KW-0649">Protein kinase inhibitor</keyword>
<dbReference type="GO" id="GO:0032875">
    <property type="term" value="P:regulation of DNA endoreduplication"/>
    <property type="evidence" value="ECO:0007669"/>
    <property type="project" value="InterPro"/>
</dbReference>
<dbReference type="PANTHER" id="PTHR33142:SF15">
    <property type="entry name" value="CYCLIN-DEPENDENT PROTEIN KINASE INHIBITOR SMR4"/>
    <property type="match status" value="1"/>
</dbReference>
<evidence type="ECO:0000256" key="2">
    <source>
        <dbReference type="ARBA" id="ARBA00023306"/>
    </source>
</evidence>
<dbReference type="PANTHER" id="PTHR33142">
    <property type="entry name" value="CYCLIN-DEPENDENT PROTEIN KINASE INHIBITOR SMR13"/>
    <property type="match status" value="1"/>
</dbReference>
<dbReference type="InterPro" id="IPR040389">
    <property type="entry name" value="SMR"/>
</dbReference>
<protein>
    <submittedName>
        <fullName evidence="3">Uncharacterized protein</fullName>
    </submittedName>
</protein>
<evidence type="ECO:0000313" key="4">
    <source>
        <dbReference type="Proteomes" id="UP001151287"/>
    </source>
</evidence>
<sequence length="70" mass="7718">MESWDERETEGWETPRRADCRIPVVLPCPPPPKKKSISVGAAKNVVPPKSGFFDPPDLELLFLALSSQGV</sequence>
<organism evidence="3 4">
    <name type="scientific">Rhynchospora breviuscula</name>
    <dbReference type="NCBI Taxonomy" id="2022672"/>
    <lineage>
        <taxon>Eukaryota</taxon>
        <taxon>Viridiplantae</taxon>
        <taxon>Streptophyta</taxon>
        <taxon>Embryophyta</taxon>
        <taxon>Tracheophyta</taxon>
        <taxon>Spermatophyta</taxon>
        <taxon>Magnoliopsida</taxon>
        <taxon>Liliopsida</taxon>
        <taxon>Poales</taxon>
        <taxon>Cyperaceae</taxon>
        <taxon>Cyperoideae</taxon>
        <taxon>Rhynchosporeae</taxon>
        <taxon>Rhynchospora</taxon>
    </lineage>
</organism>
<name>A0A9Q0C9Z8_9POAL</name>
<keyword evidence="4" id="KW-1185">Reference proteome</keyword>
<dbReference type="Proteomes" id="UP001151287">
    <property type="component" value="Unassembled WGS sequence"/>
</dbReference>
<dbReference type="AlphaFoldDB" id="A0A9Q0C9Z8"/>
<dbReference type="GO" id="GO:0005634">
    <property type="term" value="C:nucleus"/>
    <property type="evidence" value="ECO:0007669"/>
    <property type="project" value="TreeGrafter"/>
</dbReference>
<dbReference type="GO" id="GO:0004860">
    <property type="term" value="F:protein kinase inhibitor activity"/>
    <property type="evidence" value="ECO:0007669"/>
    <property type="project" value="UniProtKB-KW"/>
</dbReference>
<reference evidence="3" key="1">
    <citation type="journal article" date="2022" name="Cell">
        <title>Repeat-based holocentromeres influence genome architecture and karyotype evolution.</title>
        <authorList>
            <person name="Hofstatter P.G."/>
            <person name="Thangavel G."/>
            <person name="Lux T."/>
            <person name="Neumann P."/>
            <person name="Vondrak T."/>
            <person name="Novak P."/>
            <person name="Zhang M."/>
            <person name="Costa L."/>
            <person name="Castellani M."/>
            <person name="Scott A."/>
            <person name="Toegelov H."/>
            <person name="Fuchs J."/>
            <person name="Mata-Sucre Y."/>
            <person name="Dias Y."/>
            <person name="Vanzela A.L.L."/>
            <person name="Huettel B."/>
            <person name="Almeida C.C.S."/>
            <person name="Simkova H."/>
            <person name="Souza G."/>
            <person name="Pedrosa-Harand A."/>
            <person name="Macas J."/>
            <person name="Mayer K.F.X."/>
            <person name="Houben A."/>
            <person name="Marques A."/>
        </authorList>
    </citation>
    <scope>NUCLEOTIDE SEQUENCE</scope>
    <source>
        <strain evidence="3">RhyBre1mFocal</strain>
    </source>
</reference>
<gene>
    <name evidence="3" type="ORF">LUZ63_014070</name>
</gene>
<accession>A0A9Q0C9Z8</accession>
<keyword evidence="2" id="KW-0131">Cell cycle</keyword>
<dbReference type="EMBL" id="JAMQYH010000004">
    <property type="protein sequence ID" value="KAJ1689915.1"/>
    <property type="molecule type" value="Genomic_DNA"/>
</dbReference>
<evidence type="ECO:0000313" key="3">
    <source>
        <dbReference type="EMBL" id="KAJ1689915.1"/>
    </source>
</evidence>
<evidence type="ECO:0000256" key="1">
    <source>
        <dbReference type="ARBA" id="ARBA00023013"/>
    </source>
</evidence>
<comment type="caution">
    <text evidence="3">The sequence shown here is derived from an EMBL/GenBank/DDBJ whole genome shotgun (WGS) entry which is preliminary data.</text>
</comment>
<proteinExistence type="predicted"/>